<comment type="similarity">
    <text evidence="2">Belongs to the histone deacetylase family.</text>
</comment>
<evidence type="ECO:0000313" key="6">
    <source>
        <dbReference type="EMBL" id="QJE72924.1"/>
    </source>
</evidence>
<dbReference type="InterPro" id="IPR000286">
    <property type="entry name" value="HDACs"/>
</dbReference>
<reference evidence="6" key="1">
    <citation type="submission" date="2020-04" db="EMBL/GenBank/DDBJ databases">
        <title>A desert anoxygenic phototrophic bacterium fixes CO2 using RubisCO under aerobic conditions.</title>
        <authorList>
            <person name="Tang K."/>
        </authorList>
    </citation>
    <scope>NUCLEOTIDE SEQUENCE [LARGE SCALE GENOMIC DNA]</scope>
    <source>
        <strain evidence="6">MIMtkB3</strain>
    </source>
</reference>
<dbReference type="Gene3D" id="3.40.800.20">
    <property type="entry name" value="Histone deacetylase domain"/>
    <property type="match status" value="1"/>
</dbReference>
<dbReference type="PANTHER" id="PTHR10625">
    <property type="entry name" value="HISTONE DEACETYLASE HDAC1-RELATED"/>
    <property type="match status" value="1"/>
</dbReference>
<dbReference type="PANTHER" id="PTHR10625:SF10">
    <property type="entry name" value="HISTONE DEACETYLASE HDAC1"/>
    <property type="match status" value="1"/>
</dbReference>
<name>A0A858R6D9_9PROT</name>
<dbReference type="Proteomes" id="UP000501891">
    <property type="component" value="Chromosome"/>
</dbReference>
<feature type="domain" description="Histone deacetylase" evidence="5">
    <location>
        <begin position="36"/>
        <end position="320"/>
    </location>
</feature>
<dbReference type="AlphaFoldDB" id="A0A858R6D9"/>
<evidence type="ECO:0000259" key="5">
    <source>
        <dbReference type="Pfam" id="PF00850"/>
    </source>
</evidence>
<dbReference type="CDD" id="cd09994">
    <property type="entry name" value="HDAC_AcuC_like"/>
    <property type="match status" value="1"/>
</dbReference>
<evidence type="ECO:0000256" key="2">
    <source>
        <dbReference type="ARBA" id="ARBA00005947"/>
    </source>
</evidence>
<comment type="pathway">
    <text evidence="1">Ketone degradation; acetoin degradation.</text>
</comment>
<sequence length="382" mass="41495">MDTHSLAARGTTTSAARRPLYLGAEVYRNSSYGRKHPLSIQRVSLATDLTRAMGWLPDEAYLDSPLASVDQLARFHTRDYIAALAKAEADQRVDAETGQRYNLGKLENPVFPEMYRRPATGAGAAILAARLVKDGGLVYSPASGTHHAAPGRASGFCFFNAPVLGILELLDQGLERVLYVDLDAHHGDGVQDAFHDDPRVLTISVHEGARWPYTGKAGDRAGGFARNLPVPAGLNDSELRFLVQQAILPLAAWYKPQAVMLQTGSDALADDPLSRLTLSNNALWEAVLELLDLAPRTIVVGGGGYNPWSVARCWGGIWAVMNGIDPATDPTPEAERLLRSITWERREGRNPPAHWFTTIADAPNEGPVREEVRALVPVVLAT</sequence>
<gene>
    <name evidence="6" type="ORF">HHL28_07320</name>
</gene>
<dbReference type="Pfam" id="PF00850">
    <property type="entry name" value="Hist_deacetyl"/>
    <property type="match status" value="1"/>
</dbReference>
<proteinExistence type="inferred from homology"/>
<evidence type="ECO:0000256" key="3">
    <source>
        <dbReference type="ARBA" id="ARBA00020218"/>
    </source>
</evidence>
<accession>A0A858R6D9</accession>
<dbReference type="KEGG" id="acru:HHL28_07320"/>
<dbReference type="PRINTS" id="PR01270">
    <property type="entry name" value="HDASUPER"/>
</dbReference>
<organism evidence="6 7">
    <name type="scientific">Aerophototrophica crusticola</name>
    <dbReference type="NCBI Taxonomy" id="1709002"/>
    <lineage>
        <taxon>Bacteria</taxon>
        <taxon>Pseudomonadati</taxon>
        <taxon>Pseudomonadota</taxon>
        <taxon>Alphaproteobacteria</taxon>
        <taxon>Rhodospirillales</taxon>
        <taxon>Rhodospirillaceae</taxon>
        <taxon>Aerophototrophica</taxon>
    </lineage>
</organism>
<dbReference type="UniPathway" id="UPA00040"/>
<dbReference type="InterPro" id="IPR023696">
    <property type="entry name" value="Ureohydrolase_dom_sf"/>
</dbReference>
<evidence type="ECO:0000256" key="1">
    <source>
        <dbReference type="ARBA" id="ARBA00005101"/>
    </source>
</evidence>
<protein>
    <recommendedName>
        <fullName evidence="3">Acetoin utilization protein AcuC</fullName>
    </recommendedName>
</protein>
<evidence type="ECO:0000313" key="7">
    <source>
        <dbReference type="Proteomes" id="UP000501891"/>
    </source>
</evidence>
<keyword evidence="4" id="KW-0006">Acetoin catabolism</keyword>
<dbReference type="InterPro" id="IPR037138">
    <property type="entry name" value="His_deacetylse_dom_sf"/>
</dbReference>
<dbReference type="GO" id="GO:0045150">
    <property type="term" value="P:acetoin catabolic process"/>
    <property type="evidence" value="ECO:0007669"/>
    <property type="project" value="UniProtKB-UniPathway"/>
</dbReference>
<dbReference type="InterPro" id="IPR023801">
    <property type="entry name" value="His_deacetylse_dom"/>
</dbReference>
<dbReference type="EMBL" id="CP051775">
    <property type="protein sequence ID" value="QJE72924.1"/>
    <property type="molecule type" value="Genomic_DNA"/>
</dbReference>
<dbReference type="GO" id="GO:0040029">
    <property type="term" value="P:epigenetic regulation of gene expression"/>
    <property type="evidence" value="ECO:0007669"/>
    <property type="project" value="TreeGrafter"/>
</dbReference>
<dbReference type="InterPro" id="IPR003085">
    <property type="entry name" value="AcuC"/>
</dbReference>
<dbReference type="GO" id="GO:0004407">
    <property type="term" value="F:histone deacetylase activity"/>
    <property type="evidence" value="ECO:0007669"/>
    <property type="project" value="TreeGrafter"/>
</dbReference>
<dbReference type="PRINTS" id="PR01272">
    <property type="entry name" value="ACUCPROTEIN"/>
</dbReference>
<evidence type="ECO:0000256" key="4">
    <source>
        <dbReference type="ARBA" id="ARBA00022627"/>
    </source>
</evidence>
<dbReference type="SUPFAM" id="SSF52768">
    <property type="entry name" value="Arginase/deacetylase"/>
    <property type="match status" value="1"/>
</dbReference>
<keyword evidence="7" id="KW-1185">Reference proteome</keyword>